<feature type="chain" id="PRO_5046576439" description="Apple domain-containing protein" evidence="1">
    <location>
        <begin position="25"/>
        <end position="312"/>
    </location>
</feature>
<dbReference type="Proteomes" id="UP001159405">
    <property type="component" value="Unassembled WGS sequence"/>
</dbReference>
<accession>A0ABN8QNF6</accession>
<sequence>MKPKYDRFWLAVALLVFRIGLTKAAGQCTPVSASIYGMYLKGHAFKTVKTTFNGECDLKCMEDPKCQSYNVFIGQNLCELNLRTKEARPEDFIPQLHRYYMKRGNDRAPLGSIPELPAESCGEIKASEGDNMENKEYWIYSDANAGNAILAHCKDAWQKLNTDPVCYGARNDRFGPFRIPKTGLVRTMKLVHKSGSLRCNPIDPDSYWGCTFFRYNNSLLTIITNEKGEAILPSTADMEEAFPTGYSCTEKHFYHLDGIDHKTPELVFRNLSNPLSLSRGQELRIWYGQDWKNCSEDGNNGTICVDVFALYI</sequence>
<name>A0ABN8QNF6_9CNID</name>
<protein>
    <recommendedName>
        <fullName evidence="4">Apple domain-containing protein</fullName>
    </recommendedName>
</protein>
<reference evidence="2 3" key="1">
    <citation type="submission" date="2022-05" db="EMBL/GenBank/DDBJ databases">
        <authorList>
            <consortium name="Genoscope - CEA"/>
            <person name="William W."/>
        </authorList>
    </citation>
    <scope>NUCLEOTIDE SEQUENCE [LARGE SCALE GENOMIC DNA]</scope>
</reference>
<proteinExistence type="predicted"/>
<keyword evidence="3" id="KW-1185">Reference proteome</keyword>
<evidence type="ECO:0000313" key="3">
    <source>
        <dbReference type="Proteomes" id="UP001159405"/>
    </source>
</evidence>
<gene>
    <name evidence="2" type="ORF">PLOB_00007396</name>
</gene>
<feature type="signal peptide" evidence="1">
    <location>
        <begin position="1"/>
        <end position="24"/>
    </location>
</feature>
<keyword evidence="1" id="KW-0732">Signal</keyword>
<evidence type="ECO:0000313" key="2">
    <source>
        <dbReference type="EMBL" id="CAH3165738.1"/>
    </source>
</evidence>
<evidence type="ECO:0000256" key="1">
    <source>
        <dbReference type="SAM" id="SignalP"/>
    </source>
</evidence>
<evidence type="ECO:0008006" key="4">
    <source>
        <dbReference type="Google" id="ProtNLM"/>
    </source>
</evidence>
<organism evidence="2 3">
    <name type="scientific">Porites lobata</name>
    <dbReference type="NCBI Taxonomy" id="104759"/>
    <lineage>
        <taxon>Eukaryota</taxon>
        <taxon>Metazoa</taxon>
        <taxon>Cnidaria</taxon>
        <taxon>Anthozoa</taxon>
        <taxon>Hexacorallia</taxon>
        <taxon>Scleractinia</taxon>
        <taxon>Fungiina</taxon>
        <taxon>Poritidae</taxon>
        <taxon>Porites</taxon>
    </lineage>
</organism>
<dbReference type="EMBL" id="CALNXK010000134">
    <property type="protein sequence ID" value="CAH3165738.1"/>
    <property type="molecule type" value="Genomic_DNA"/>
</dbReference>
<comment type="caution">
    <text evidence="2">The sequence shown here is derived from an EMBL/GenBank/DDBJ whole genome shotgun (WGS) entry which is preliminary data.</text>
</comment>